<comment type="caution">
    <text evidence="12">The sequence shown here is derived from an EMBL/GenBank/DDBJ whole genome shotgun (WGS) entry which is preliminary data.</text>
</comment>
<evidence type="ECO:0008006" key="14">
    <source>
        <dbReference type="Google" id="ProtNLM"/>
    </source>
</evidence>
<dbReference type="Pfam" id="PF01556">
    <property type="entry name" value="DnaJ_C"/>
    <property type="match status" value="1"/>
</dbReference>
<evidence type="ECO:0000313" key="13">
    <source>
        <dbReference type="Proteomes" id="UP000326939"/>
    </source>
</evidence>
<name>A0A5N5L974_9ROSI</name>
<keyword evidence="5 9" id="KW-0862">Zinc</keyword>
<dbReference type="PROSITE" id="PS00636">
    <property type="entry name" value="DNAJ_1"/>
    <property type="match status" value="1"/>
</dbReference>
<evidence type="ECO:0000256" key="7">
    <source>
        <dbReference type="ARBA" id="ARBA00023289"/>
    </source>
</evidence>
<evidence type="ECO:0000256" key="9">
    <source>
        <dbReference type="PROSITE-ProRule" id="PRU00546"/>
    </source>
</evidence>
<evidence type="ECO:0000256" key="5">
    <source>
        <dbReference type="ARBA" id="ARBA00022833"/>
    </source>
</evidence>
<dbReference type="CDD" id="cd10719">
    <property type="entry name" value="DnaJ_zf"/>
    <property type="match status" value="1"/>
</dbReference>
<keyword evidence="13" id="KW-1185">Reference proteome</keyword>
<keyword evidence="7" id="KW-0449">Lipoprotein</keyword>
<dbReference type="SUPFAM" id="SSF46565">
    <property type="entry name" value="Chaperone J-domain"/>
    <property type="match status" value="1"/>
</dbReference>
<dbReference type="GO" id="GO:0030544">
    <property type="term" value="F:Hsp70 protein binding"/>
    <property type="evidence" value="ECO:0007669"/>
    <property type="project" value="InterPro"/>
</dbReference>
<dbReference type="GO" id="GO:0009408">
    <property type="term" value="P:response to heat"/>
    <property type="evidence" value="ECO:0007669"/>
    <property type="project" value="InterPro"/>
</dbReference>
<protein>
    <recommendedName>
        <fullName evidence="14">J domain-containing protein</fullName>
    </recommendedName>
</protein>
<dbReference type="InterPro" id="IPR044713">
    <property type="entry name" value="DNJA1/2-like"/>
</dbReference>
<dbReference type="Gene3D" id="1.10.287.110">
    <property type="entry name" value="DnaJ domain"/>
    <property type="match status" value="1"/>
</dbReference>
<dbReference type="InterPro" id="IPR008971">
    <property type="entry name" value="HSP40/DnaJ_pept-bd"/>
</dbReference>
<dbReference type="InterPro" id="IPR018253">
    <property type="entry name" value="DnaJ_domain_CS"/>
</dbReference>
<feature type="domain" description="J" evidence="10">
    <location>
        <begin position="13"/>
        <end position="74"/>
    </location>
</feature>
<evidence type="ECO:0000259" key="10">
    <source>
        <dbReference type="PROSITE" id="PS50076"/>
    </source>
</evidence>
<evidence type="ECO:0000256" key="4">
    <source>
        <dbReference type="ARBA" id="ARBA00022771"/>
    </source>
</evidence>
<dbReference type="GO" id="GO:0005524">
    <property type="term" value="F:ATP binding"/>
    <property type="evidence" value="ECO:0007669"/>
    <property type="project" value="InterPro"/>
</dbReference>
<evidence type="ECO:0000256" key="1">
    <source>
        <dbReference type="ARBA" id="ARBA00022481"/>
    </source>
</evidence>
<dbReference type="PRINTS" id="PR00625">
    <property type="entry name" value="JDOMAIN"/>
</dbReference>
<dbReference type="GO" id="GO:0006457">
    <property type="term" value="P:protein folding"/>
    <property type="evidence" value="ECO:0007669"/>
    <property type="project" value="InterPro"/>
</dbReference>
<evidence type="ECO:0000256" key="2">
    <source>
        <dbReference type="ARBA" id="ARBA00022723"/>
    </source>
</evidence>
<dbReference type="Gene3D" id="2.60.260.20">
    <property type="entry name" value="Urease metallochaperone UreE, N-terminal domain"/>
    <property type="match status" value="2"/>
</dbReference>
<dbReference type="Proteomes" id="UP000326939">
    <property type="component" value="Chromosome 10"/>
</dbReference>
<dbReference type="FunFam" id="2.60.260.20:FF:000003">
    <property type="entry name" value="DnaJ subfamily A member 2"/>
    <property type="match status" value="1"/>
</dbReference>
<evidence type="ECO:0000256" key="3">
    <source>
        <dbReference type="ARBA" id="ARBA00022737"/>
    </source>
</evidence>
<dbReference type="Pfam" id="PF00684">
    <property type="entry name" value="DnaJ_CXXCXGXG"/>
    <property type="match status" value="1"/>
</dbReference>
<evidence type="ECO:0000256" key="6">
    <source>
        <dbReference type="ARBA" id="ARBA00023186"/>
    </source>
</evidence>
<dbReference type="SUPFAM" id="SSF57938">
    <property type="entry name" value="DnaJ/Hsp40 cysteine-rich domain"/>
    <property type="match status" value="1"/>
</dbReference>
<keyword evidence="6" id="KW-0143">Chaperone</keyword>
<dbReference type="GO" id="GO:0008270">
    <property type="term" value="F:zinc ion binding"/>
    <property type="evidence" value="ECO:0007669"/>
    <property type="project" value="UniProtKB-KW"/>
</dbReference>
<organism evidence="12 13">
    <name type="scientific">Salix brachista</name>
    <dbReference type="NCBI Taxonomy" id="2182728"/>
    <lineage>
        <taxon>Eukaryota</taxon>
        <taxon>Viridiplantae</taxon>
        <taxon>Streptophyta</taxon>
        <taxon>Embryophyta</taxon>
        <taxon>Tracheophyta</taxon>
        <taxon>Spermatophyta</taxon>
        <taxon>Magnoliopsida</taxon>
        <taxon>eudicotyledons</taxon>
        <taxon>Gunneridae</taxon>
        <taxon>Pentapetalae</taxon>
        <taxon>rosids</taxon>
        <taxon>fabids</taxon>
        <taxon>Malpighiales</taxon>
        <taxon>Salicaceae</taxon>
        <taxon>Saliceae</taxon>
        <taxon>Salix</taxon>
    </lineage>
</organism>
<evidence type="ECO:0000256" key="8">
    <source>
        <dbReference type="ARBA" id="ARBA00037547"/>
    </source>
</evidence>
<sequence length="534" mass="59217">MFGRAPKKSDNTKYYEVLGVSKSASQDDLKKAYRKAAIKNHPDKGGDPEKFKELAQAYEVLSDPEKREIYDQYGEDALKEGMGGGGGGGAHDPFDIFQSFFGGGNPFGGGGSSRGRRQRRGEDVIHPLKVSLEDIYNGTSKKLSLSRNVLCSKCKGKGSKSGASLKCTGCQGSGMKVSIRHLGPSMIQQMQHACNDCKGTGETINDKDRCPQCKGEKVVQEKKVLEVVVEKGMQNSQKITFPGEADEAPDTVTGDIVFVLQQKEHPKFKRKGDDLFVEHTLSLTEALCGFQIILTHLDGRQLLVKSQPGEVVKPDQFKAINDEGMPMYQRPFMRGKLYIHFTVDFPDSLTPDQCKALETVLPPRTSAELTDMELDECEETTLHDVNIEEEMRRKQQQAQEAYDEDDDMHGGNKILNIVIGDRLLVSCMEISPMFANWYLVFKPLRDLQEQHLDVFYLCNFYLDFGFIVFHIAASFSIGHKSMNAALKSWLGLVNPSYVLPHAYRGGDLVKFSIGLGLSMGIVPVSTEAIASKTS</sequence>
<gene>
    <name evidence="12" type="ORF">DKX38_016651</name>
</gene>
<keyword evidence="4 9" id="KW-0863">Zinc-finger</keyword>
<dbReference type="CDD" id="cd06257">
    <property type="entry name" value="DnaJ"/>
    <property type="match status" value="1"/>
</dbReference>
<dbReference type="AlphaFoldDB" id="A0A5N5L974"/>
<evidence type="ECO:0000313" key="12">
    <source>
        <dbReference type="EMBL" id="KAB5539118.1"/>
    </source>
</evidence>
<dbReference type="InterPro" id="IPR012724">
    <property type="entry name" value="DnaJ"/>
</dbReference>
<dbReference type="EMBL" id="VDCV01000010">
    <property type="protein sequence ID" value="KAB5539118.1"/>
    <property type="molecule type" value="Genomic_DNA"/>
</dbReference>
<dbReference type="Gene3D" id="2.10.230.10">
    <property type="entry name" value="Heat shock protein DnaJ, cysteine-rich domain"/>
    <property type="match status" value="1"/>
</dbReference>
<dbReference type="HAMAP" id="MF_01152">
    <property type="entry name" value="DnaJ"/>
    <property type="match status" value="1"/>
</dbReference>
<dbReference type="InterPro" id="IPR001305">
    <property type="entry name" value="HSP_DnaJ_Cys-rich_dom"/>
</dbReference>
<accession>A0A5N5L974</accession>
<dbReference type="Pfam" id="PF00226">
    <property type="entry name" value="DnaJ"/>
    <property type="match status" value="1"/>
</dbReference>
<keyword evidence="7" id="KW-0636">Prenylation</keyword>
<dbReference type="InterPro" id="IPR036869">
    <property type="entry name" value="J_dom_sf"/>
</dbReference>
<dbReference type="SMART" id="SM00271">
    <property type="entry name" value="DnaJ"/>
    <property type="match status" value="1"/>
</dbReference>
<dbReference type="FunFam" id="1.10.287.110:FF:000012">
    <property type="entry name" value="dnaJ protein homolog"/>
    <property type="match status" value="1"/>
</dbReference>
<comment type="function">
    <text evidence="8">Plays a continuous role in plant development probably in the structural organization of compartments.</text>
</comment>
<dbReference type="GO" id="GO:0051082">
    <property type="term" value="F:unfolded protein binding"/>
    <property type="evidence" value="ECO:0007669"/>
    <property type="project" value="InterPro"/>
</dbReference>
<dbReference type="GO" id="GO:0003729">
    <property type="term" value="F:mRNA binding"/>
    <property type="evidence" value="ECO:0007669"/>
    <property type="project" value="UniProtKB-ARBA"/>
</dbReference>
<dbReference type="SUPFAM" id="SSF49493">
    <property type="entry name" value="HSP40/DnaJ peptide-binding domain"/>
    <property type="match status" value="2"/>
</dbReference>
<dbReference type="PANTHER" id="PTHR43888">
    <property type="entry name" value="DNAJ-LIKE-2, ISOFORM A-RELATED"/>
    <property type="match status" value="1"/>
</dbReference>
<feature type="zinc finger region" description="CR-type" evidence="9">
    <location>
        <begin position="138"/>
        <end position="222"/>
    </location>
</feature>
<dbReference type="FunFam" id="2.60.260.20:FF:000068">
    <property type="entry name" value="Chaperone protein dnaJ 3"/>
    <property type="match status" value="1"/>
</dbReference>
<keyword evidence="1" id="KW-0488">Methylation</keyword>
<dbReference type="InterPro" id="IPR002939">
    <property type="entry name" value="DnaJ_C"/>
</dbReference>
<dbReference type="PROSITE" id="PS50076">
    <property type="entry name" value="DNAJ_2"/>
    <property type="match status" value="1"/>
</dbReference>
<dbReference type="PROSITE" id="PS51188">
    <property type="entry name" value="ZF_CR"/>
    <property type="match status" value="1"/>
</dbReference>
<dbReference type="FunFam" id="2.10.230.10:FF:000001">
    <property type="entry name" value="DnaJ subfamily A member 2"/>
    <property type="match status" value="1"/>
</dbReference>
<evidence type="ECO:0000259" key="11">
    <source>
        <dbReference type="PROSITE" id="PS51188"/>
    </source>
</evidence>
<dbReference type="CDD" id="cd10747">
    <property type="entry name" value="DnaJ_C"/>
    <property type="match status" value="1"/>
</dbReference>
<dbReference type="InterPro" id="IPR001623">
    <property type="entry name" value="DnaJ_domain"/>
</dbReference>
<keyword evidence="3" id="KW-0677">Repeat</keyword>
<proteinExistence type="inferred from homology"/>
<dbReference type="InterPro" id="IPR036410">
    <property type="entry name" value="HSP_DnaJ_Cys-rich_dom_sf"/>
</dbReference>
<keyword evidence="2 9" id="KW-0479">Metal-binding</keyword>
<feature type="domain" description="CR-type" evidence="11">
    <location>
        <begin position="138"/>
        <end position="222"/>
    </location>
</feature>
<reference evidence="13" key="1">
    <citation type="journal article" date="2019" name="Gigascience">
        <title>De novo genome assembly of the endangered Acer yangbiense, a plant species with extremely small populations endemic to Yunnan Province, China.</title>
        <authorList>
            <person name="Yang J."/>
            <person name="Wariss H.M."/>
            <person name="Tao L."/>
            <person name="Zhang R."/>
            <person name="Yun Q."/>
            <person name="Hollingsworth P."/>
            <person name="Dao Z."/>
            <person name="Luo G."/>
            <person name="Guo H."/>
            <person name="Ma Y."/>
            <person name="Sun W."/>
        </authorList>
    </citation>
    <scope>NUCLEOTIDE SEQUENCE [LARGE SCALE GENOMIC DNA]</scope>
    <source>
        <strain evidence="13">cv. br00</strain>
    </source>
</reference>